<name>A0A8J7M0J5_9BACT</name>
<evidence type="ECO:0000313" key="2">
    <source>
        <dbReference type="Proteomes" id="UP000636888"/>
    </source>
</evidence>
<dbReference type="EMBL" id="JAEMHM010000009">
    <property type="protein sequence ID" value="MBJ6725517.1"/>
    <property type="molecule type" value="Genomic_DNA"/>
</dbReference>
<dbReference type="RefSeq" id="WP_199384408.1">
    <property type="nucleotide sequence ID" value="NZ_JAEMHM010000009.1"/>
</dbReference>
<protein>
    <submittedName>
        <fullName evidence="1">Uncharacterized protein</fullName>
    </submittedName>
</protein>
<sequence length="86" mass="9716">MMCSFNDGLKVSYCGPLRIKKEGAIDVFLDDHEIPDDIHGELIEAVLSNNCSDMRRIADIVTEQCGKKLPELETQLPETWVAWAHD</sequence>
<dbReference type="AlphaFoldDB" id="A0A8J7M0J5"/>
<comment type="caution">
    <text evidence="1">The sequence shown here is derived from an EMBL/GenBank/DDBJ whole genome shotgun (WGS) entry which is preliminary data.</text>
</comment>
<dbReference type="Proteomes" id="UP000636888">
    <property type="component" value="Unassembled WGS sequence"/>
</dbReference>
<gene>
    <name evidence="1" type="ORF">JFN93_12425</name>
</gene>
<keyword evidence="2" id="KW-1185">Reference proteome</keyword>
<proteinExistence type="predicted"/>
<accession>A0A8J7M0J5</accession>
<evidence type="ECO:0000313" key="1">
    <source>
        <dbReference type="EMBL" id="MBJ6725517.1"/>
    </source>
</evidence>
<reference evidence="1" key="1">
    <citation type="submission" date="2020-12" db="EMBL/GenBank/DDBJ databases">
        <title>Geomonas sp. Red875, isolated from river sediment.</title>
        <authorList>
            <person name="Xu Z."/>
            <person name="Zhang Z."/>
            <person name="Masuda Y."/>
            <person name="Itoh H."/>
            <person name="Senoo K."/>
        </authorList>
    </citation>
    <scope>NUCLEOTIDE SEQUENCE</scope>
    <source>
        <strain evidence="1">Red875</strain>
    </source>
</reference>
<organism evidence="1 2">
    <name type="scientific">Geomesophilobacter sediminis</name>
    <dbReference type="NCBI Taxonomy" id="2798584"/>
    <lineage>
        <taxon>Bacteria</taxon>
        <taxon>Pseudomonadati</taxon>
        <taxon>Thermodesulfobacteriota</taxon>
        <taxon>Desulfuromonadia</taxon>
        <taxon>Geobacterales</taxon>
        <taxon>Geobacteraceae</taxon>
        <taxon>Geomesophilobacter</taxon>
    </lineage>
</organism>